<dbReference type="EMBL" id="OMOJ01000002">
    <property type="protein sequence ID" value="SPF79968.1"/>
    <property type="molecule type" value="Genomic_DNA"/>
</dbReference>
<keyword evidence="1" id="KW-1133">Transmembrane helix</keyword>
<keyword evidence="1" id="KW-0472">Membrane</keyword>
<proteinExistence type="predicted"/>
<evidence type="ECO:0000313" key="2">
    <source>
        <dbReference type="EMBL" id="SPF79968.1"/>
    </source>
</evidence>
<dbReference type="Proteomes" id="UP000244904">
    <property type="component" value="Unassembled WGS sequence"/>
</dbReference>
<name>A0A2R8AVB0_9RHOB</name>
<evidence type="ECO:0000256" key="1">
    <source>
        <dbReference type="SAM" id="Phobius"/>
    </source>
</evidence>
<keyword evidence="3" id="KW-1185">Reference proteome</keyword>
<keyword evidence="1" id="KW-0812">Transmembrane</keyword>
<feature type="transmembrane region" description="Helical" evidence="1">
    <location>
        <begin position="34"/>
        <end position="54"/>
    </location>
</feature>
<reference evidence="3" key="1">
    <citation type="submission" date="2018-03" db="EMBL/GenBank/DDBJ databases">
        <authorList>
            <person name="Rodrigo-Torres L."/>
            <person name="Arahal R. D."/>
            <person name="Lucena T."/>
        </authorList>
    </citation>
    <scope>NUCLEOTIDE SEQUENCE [LARGE SCALE GENOMIC DNA]</scope>
    <source>
        <strain evidence="3">CECT 8871</strain>
    </source>
</reference>
<evidence type="ECO:0000313" key="3">
    <source>
        <dbReference type="Proteomes" id="UP000244904"/>
    </source>
</evidence>
<sequence length="61" mass="6152">MFRLASLIFSLLSTTLAGTAVVVALVSGATSLAALLTAAAAGAGLAIPVSYLLARRLYRES</sequence>
<protein>
    <recommendedName>
        <fullName evidence="4">CTP synthetase</fullName>
    </recommendedName>
</protein>
<organism evidence="2 3">
    <name type="scientific">Pseudoprimorskyibacter insulae</name>
    <dbReference type="NCBI Taxonomy" id="1695997"/>
    <lineage>
        <taxon>Bacteria</taxon>
        <taxon>Pseudomonadati</taxon>
        <taxon>Pseudomonadota</taxon>
        <taxon>Alphaproteobacteria</taxon>
        <taxon>Rhodobacterales</taxon>
        <taxon>Paracoccaceae</taxon>
        <taxon>Pseudoprimorskyibacter</taxon>
    </lineage>
</organism>
<dbReference type="AlphaFoldDB" id="A0A2R8AVB0"/>
<evidence type="ECO:0008006" key="4">
    <source>
        <dbReference type="Google" id="ProtNLM"/>
    </source>
</evidence>
<accession>A0A2R8AVB0</accession>
<dbReference type="RefSeq" id="WP_108885796.1">
    <property type="nucleotide sequence ID" value="NZ_OMOJ01000002.1"/>
</dbReference>
<gene>
    <name evidence="2" type="ORF">PRI8871_01770</name>
</gene>